<organism evidence="2 3">
    <name type="scientific">Phyllobacterium bourgognense</name>
    <dbReference type="NCBI Taxonomy" id="314236"/>
    <lineage>
        <taxon>Bacteria</taxon>
        <taxon>Pseudomonadati</taxon>
        <taxon>Pseudomonadota</taxon>
        <taxon>Alphaproteobacteria</taxon>
        <taxon>Hyphomicrobiales</taxon>
        <taxon>Phyllobacteriaceae</taxon>
        <taxon>Phyllobacterium</taxon>
    </lineage>
</organism>
<keyword evidence="1" id="KW-1133">Transmembrane helix</keyword>
<dbReference type="Proteomes" id="UP000253324">
    <property type="component" value="Unassembled WGS sequence"/>
</dbReference>
<feature type="transmembrane region" description="Helical" evidence="1">
    <location>
        <begin position="12"/>
        <end position="32"/>
    </location>
</feature>
<dbReference type="PROSITE" id="PS51257">
    <property type="entry name" value="PROKAR_LIPOPROTEIN"/>
    <property type="match status" value="1"/>
</dbReference>
<sequence>MSTEKAWYLSKTVWASIVTILLSCSSFFHISTDGIDQGAFTDTIVQFVTALSGIVALFGRVSATTLITRKEI</sequence>
<proteinExistence type="predicted"/>
<dbReference type="AlphaFoldDB" id="A0A368YIU5"/>
<protein>
    <recommendedName>
        <fullName evidence="4">Lipoprotein</fullName>
    </recommendedName>
</protein>
<dbReference type="RefSeq" id="WP_114432067.1">
    <property type="nucleotide sequence ID" value="NZ_QPJM01000017.1"/>
</dbReference>
<gene>
    <name evidence="2" type="ORF">C7476_11754</name>
</gene>
<evidence type="ECO:0000313" key="2">
    <source>
        <dbReference type="EMBL" id="RCW79539.1"/>
    </source>
</evidence>
<dbReference type="EMBL" id="QPJM01000017">
    <property type="protein sequence ID" value="RCW79539.1"/>
    <property type="molecule type" value="Genomic_DNA"/>
</dbReference>
<reference evidence="2 3" key="1">
    <citation type="submission" date="2018-07" db="EMBL/GenBank/DDBJ databases">
        <title>Genomic Encyclopedia of Type Strains, Phase III (KMG-III): the genomes of soil and plant-associated and newly described type strains.</title>
        <authorList>
            <person name="Whitman W."/>
        </authorList>
    </citation>
    <scope>NUCLEOTIDE SEQUENCE [LARGE SCALE GENOMIC DNA]</scope>
    <source>
        <strain evidence="2 3">31-25a</strain>
    </source>
</reference>
<name>A0A368YIU5_9HYPH</name>
<keyword evidence="1" id="KW-0812">Transmembrane</keyword>
<keyword evidence="1" id="KW-0472">Membrane</keyword>
<comment type="caution">
    <text evidence="2">The sequence shown here is derived from an EMBL/GenBank/DDBJ whole genome shotgun (WGS) entry which is preliminary data.</text>
</comment>
<evidence type="ECO:0000313" key="3">
    <source>
        <dbReference type="Proteomes" id="UP000253324"/>
    </source>
</evidence>
<accession>A0A368YIU5</accession>
<dbReference type="OrthoDB" id="7508901at2"/>
<evidence type="ECO:0000256" key="1">
    <source>
        <dbReference type="SAM" id="Phobius"/>
    </source>
</evidence>
<feature type="transmembrane region" description="Helical" evidence="1">
    <location>
        <begin position="44"/>
        <end position="67"/>
    </location>
</feature>
<keyword evidence="3" id="KW-1185">Reference proteome</keyword>
<evidence type="ECO:0008006" key="4">
    <source>
        <dbReference type="Google" id="ProtNLM"/>
    </source>
</evidence>